<protein>
    <submittedName>
        <fullName evidence="3">Uncharacterized protein</fullName>
    </submittedName>
</protein>
<keyword evidence="4" id="KW-1185">Reference proteome</keyword>
<feature type="compositionally biased region" description="Pro residues" evidence="1">
    <location>
        <begin position="46"/>
        <end position="73"/>
    </location>
</feature>
<dbReference type="AlphaFoldDB" id="A0A1F5LVJ0"/>
<accession>A0A1F5LVJ0</accession>
<reference evidence="3 4" key="1">
    <citation type="journal article" date="2016" name="Sci. Rep.">
        <title>Penicillium arizonense, a new, genome sequenced fungal species, reveals a high chemical diversity in secreted metabolites.</title>
        <authorList>
            <person name="Grijseels S."/>
            <person name="Nielsen J.C."/>
            <person name="Randelovic M."/>
            <person name="Nielsen J."/>
            <person name="Nielsen K.F."/>
            <person name="Workman M."/>
            <person name="Frisvad J.C."/>
        </authorList>
    </citation>
    <scope>NUCLEOTIDE SEQUENCE [LARGE SCALE GENOMIC DNA]</scope>
    <source>
        <strain evidence="3 4">CBS 141311</strain>
    </source>
</reference>
<comment type="caution">
    <text evidence="3">The sequence shown here is derived from an EMBL/GenBank/DDBJ whole genome shotgun (WGS) entry which is preliminary data.</text>
</comment>
<feature type="compositionally biased region" description="Basic and acidic residues" evidence="1">
    <location>
        <begin position="22"/>
        <end position="38"/>
    </location>
</feature>
<dbReference type="RefSeq" id="XP_022492601.1">
    <property type="nucleotide sequence ID" value="XM_022627577.1"/>
</dbReference>
<evidence type="ECO:0000256" key="1">
    <source>
        <dbReference type="SAM" id="MobiDB-lite"/>
    </source>
</evidence>
<organism evidence="3 4">
    <name type="scientific">Penicillium arizonense</name>
    <dbReference type="NCBI Taxonomy" id="1835702"/>
    <lineage>
        <taxon>Eukaryota</taxon>
        <taxon>Fungi</taxon>
        <taxon>Dikarya</taxon>
        <taxon>Ascomycota</taxon>
        <taxon>Pezizomycotina</taxon>
        <taxon>Eurotiomycetes</taxon>
        <taxon>Eurotiomycetidae</taxon>
        <taxon>Eurotiales</taxon>
        <taxon>Aspergillaceae</taxon>
        <taxon>Penicillium</taxon>
    </lineage>
</organism>
<feature type="compositionally biased region" description="Basic and acidic residues" evidence="1">
    <location>
        <begin position="96"/>
        <end position="113"/>
    </location>
</feature>
<feature type="signal peptide" evidence="2">
    <location>
        <begin position="1"/>
        <end position="23"/>
    </location>
</feature>
<dbReference type="GeneID" id="34572311"/>
<dbReference type="EMBL" id="LXJU01000002">
    <property type="protein sequence ID" value="OGE57174.1"/>
    <property type="molecule type" value="Genomic_DNA"/>
</dbReference>
<keyword evidence="2" id="KW-0732">Signal</keyword>
<name>A0A1F5LVJ0_PENAI</name>
<sequence length="141" mass="15242">MRPTTLITIIFASLAPAAPHGEAADSHEDMARATREEATPWSVPAVSPPPSTPASSPPAEAPSPPAKSPPPEASPSEDSQHYDHVMMSRNNGHSGDWGHEMSMHDHDDSDDDRNKTASLVAVLGLDRYLCKFQQYVKIFGE</sequence>
<feature type="chain" id="PRO_5009519936" evidence="2">
    <location>
        <begin position="24"/>
        <end position="141"/>
    </location>
</feature>
<proteinExistence type="predicted"/>
<dbReference type="Proteomes" id="UP000177622">
    <property type="component" value="Unassembled WGS sequence"/>
</dbReference>
<feature type="region of interest" description="Disordered" evidence="1">
    <location>
        <begin position="18"/>
        <end position="113"/>
    </location>
</feature>
<evidence type="ECO:0000256" key="2">
    <source>
        <dbReference type="SAM" id="SignalP"/>
    </source>
</evidence>
<gene>
    <name evidence="3" type="ORF">PENARI_c002G06647</name>
</gene>
<evidence type="ECO:0000313" key="4">
    <source>
        <dbReference type="Proteomes" id="UP000177622"/>
    </source>
</evidence>
<evidence type="ECO:0000313" key="3">
    <source>
        <dbReference type="EMBL" id="OGE57174.1"/>
    </source>
</evidence>